<organism evidence="2">
    <name type="scientific">marine metagenome</name>
    <dbReference type="NCBI Taxonomy" id="408172"/>
    <lineage>
        <taxon>unclassified sequences</taxon>
        <taxon>metagenomes</taxon>
        <taxon>ecological metagenomes</taxon>
    </lineage>
</organism>
<feature type="transmembrane region" description="Helical" evidence="1">
    <location>
        <begin position="6"/>
        <end position="21"/>
    </location>
</feature>
<proteinExistence type="predicted"/>
<feature type="transmembrane region" description="Helical" evidence="1">
    <location>
        <begin position="62"/>
        <end position="78"/>
    </location>
</feature>
<name>A0A383CDG4_9ZZZZ</name>
<dbReference type="AlphaFoldDB" id="A0A383CDG4"/>
<sequence length="150" mass="17363">MDPLYWAGSIGVTIIFGFLFGRKIDKSYELAKWLGFGIIGYWLIWTFALISIFAAYIFHGKLAIYPGILVVLIFHLNHRQMRRSRKNEEFIADVDRLDNQVLSEHIKTIIKDPIDTLQTHEKHRKKLINTLKTANETVVILSGWAVSYAE</sequence>
<evidence type="ECO:0000256" key="1">
    <source>
        <dbReference type="SAM" id="Phobius"/>
    </source>
</evidence>
<evidence type="ECO:0000313" key="2">
    <source>
        <dbReference type="EMBL" id="SVE30184.1"/>
    </source>
</evidence>
<feature type="transmembrane region" description="Helical" evidence="1">
    <location>
        <begin position="33"/>
        <end position="56"/>
    </location>
</feature>
<protein>
    <submittedName>
        <fullName evidence="2">Uncharacterized protein</fullName>
    </submittedName>
</protein>
<dbReference type="EMBL" id="UINC01207890">
    <property type="protein sequence ID" value="SVE30184.1"/>
    <property type="molecule type" value="Genomic_DNA"/>
</dbReference>
<reference evidence="2" key="1">
    <citation type="submission" date="2018-05" db="EMBL/GenBank/DDBJ databases">
        <authorList>
            <person name="Lanie J.A."/>
            <person name="Ng W.-L."/>
            <person name="Kazmierczak K.M."/>
            <person name="Andrzejewski T.M."/>
            <person name="Davidsen T.M."/>
            <person name="Wayne K.J."/>
            <person name="Tettelin H."/>
            <person name="Glass J.I."/>
            <person name="Rusch D."/>
            <person name="Podicherti R."/>
            <person name="Tsui H.-C.T."/>
            <person name="Winkler M.E."/>
        </authorList>
    </citation>
    <scope>NUCLEOTIDE SEQUENCE</scope>
</reference>
<keyword evidence="1" id="KW-1133">Transmembrane helix</keyword>
<keyword evidence="1" id="KW-0472">Membrane</keyword>
<keyword evidence="1" id="KW-0812">Transmembrane</keyword>
<feature type="non-terminal residue" evidence="2">
    <location>
        <position position="150"/>
    </location>
</feature>
<accession>A0A383CDG4</accession>
<gene>
    <name evidence="2" type="ORF">METZ01_LOCUS483038</name>
</gene>